<dbReference type="AlphaFoldDB" id="A0A0E9W0D3"/>
<reference evidence="1" key="1">
    <citation type="submission" date="2014-11" db="EMBL/GenBank/DDBJ databases">
        <authorList>
            <person name="Amaro Gonzalez C."/>
        </authorList>
    </citation>
    <scope>NUCLEOTIDE SEQUENCE</scope>
</reference>
<reference evidence="1" key="2">
    <citation type="journal article" date="2015" name="Fish Shellfish Immunol.">
        <title>Early steps in the European eel (Anguilla anguilla)-Vibrio vulnificus interaction in the gills: Role of the RtxA13 toxin.</title>
        <authorList>
            <person name="Callol A."/>
            <person name="Pajuelo D."/>
            <person name="Ebbesson L."/>
            <person name="Teles M."/>
            <person name="MacKenzie S."/>
            <person name="Amaro C."/>
        </authorList>
    </citation>
    <scope>NUCLEOTIDE SEQUENCE</scope>
</reference>
<accession>A0A0E9W0D3</accession>
<evidence type="ECO:0000313" key="1">
    <source>
        <dbReference type="EMBL" id="JAH83817.1"/>
    </source>
</evidence>
<proteinExistence type="predicted"/>
<protein>
    <submittedName>
        <fullName evidence="1">Uncharacterized protein</fullName>
    </submittedName>
</protein>
<sequence length="42" mass="4799">MSLLFSAEGIPSMLEAPPFLSVVPRSLDFHNLRYRYQHGHLA</sequence>
<organism evidence="1">
    <name type="scientific">Anguilla anguilla</name>
    <name type="common">European freshwater eel</name>
    <name type="synonym">Muraena anguilla</name>
    <dbReference type="NCBI Taxonomy" id="7936"/>
    <lineage>
        <taxon>Eukaryota</taxon>
        <taxon>Metazoa</taxon>
        <taxon>Chordata</taxon>
        <taxon>Craniata</taxon>
        <taxon>Vertebrata</taxon>
        <taxon>Euteleostomi</taxon>
        <taxon>Actinopterygii</taxon>
        <taxon>Neopterygii</taxon>
        <taxon>Teleostei</taxon>
        <taxon>Anguilliformes</taxon>
        <taxon>Anguillidae</taxon>
        <taxon>Anguilla</taxon>
    </lineage>
</organism>
<name>A0A0E9W0D3_ANGAN</name>
<dbReference type="EMBL" id="GBXM01024760">
    <property type="protein sequence ID" value="JAH83817.1"/>
    <property type="molecule type" value="Transcribed_RNA"/>
</dbReference>